<keyword evidence="8" id="KW-0812">Transmembrane</keyword>
<dbReference type="PRINTS" id="PR00385">
    <property type="entry name" value="P450"/>
</dbReference>
<evidence type="ECO:0000256" key="7">
    <source>
        <dbReference type="ARBA" id="ARBA00023033"/>
    </source>
</evidence>
<dbReference type="InterPro" id="IPR002401">
    <property type="entry name" value="Cyt_P450_E_grp-I"/>
</dbReference>
<dbReference type="InterPro" id="IPR050121">
    <property type="entry name" value="Cytochrome_P450_monoxygenase"/>
</dbReference>
<dbReference type="SUPFAM" id="SSF48264">
    <property type="entry name" value="Cytochrome P450"/>
    <property type="match status" value="1"/>
</dbReference>
<comment type="cofactor">
    <cofactor evidence="1">
        <name>heme</name>
        <dbReference type="ChEBI" id="CHEBI:30413"/>
    </cofactor>
</comment>
<keyword evidence="8" id="KW-1133">Transmembrane helix</keyword>
<keyword evidence="3" id="KW-0349">Heme</keyword>
<dbReference type="PANTHER" id="PTHR24305">
    <property type="entry name" value="CYTOCHROME P450"/>
    <property type="match status" value="1"/>
</dbReference>
<dbReference type="Pfam" id="PF00067">
    <property type="entry name" value="p450"/>
    <property type="match status" value="1"/>
</dbReference>
<gene>
    <name evidence="9" type="ORF">Daus18300_010724</name>
</gene>
<keyword evidence="7" id="KW-0503">Monooxygenase</keyword>
<evidence type="ECO:0008006" key="11">
    <source>
        <dbReference type="Google" id="ProtNLM"/>
    </source>
</evidence>
<sequence>MEFVGVSTLRGTTLLGLAVTIAISWFLVSTFRAWHRLSHVPGPFLAAFSSLWIVRHILKGRITPALLGLQKHGSLVRVGPNYLLTDDPETLRQISAARSQYNRDEWWKSLSLTPGSDNLATILDAGPHDKVKAKMAAGYAGRENMDMEKKVEAKIAHLKDVLRQRYLSEGDKLNSVDLARLSYYFTLDVITELSYGEAFGFLDAEGDLYNYTNSLDQHLLVTGLISEIPLFRKLSTSLLGATVRPSFSDKSGIGRLMGIARGIIEKRFESGEQTHGDMLGSFMRHGVGKGQAIAEAPLQLIAGAETSSTVIRSTMSYLMSTPQAYRKLKDHIHDAIQSGMASSPITMEEAKRLPYLQAVIAEGIRMRPPAPYGHYKVVPPGGDTLNGLFIPEGTAVGQNSFSMMRRKEIFGEDVEIFRPERWLECSDAQRLEMDRTIDIHFGGGRWMCAGKVAAYTELNKIYFEFNLLSSCGTLTFNS</sequence>
<evidence type="ECO:0000256" key="5">
    <source>
        <dbReference type="ARBA" id="ARBA00023002"/>
    </source>
</evidence>
<dbReference type="Gene3D" id="1.10.630.10">
    <property type="entry name" value="Cytochrome P450"/>
    <property type="match status" value="1"/>
</dbReference>
<keyword evidence="10" id="KW-1185">Reference proteome</keyword>
<comment type="similarity">
    <text evidence="2">Belongs to the cytochrome P450 family.</text>
</comment>
<evidence type="ECO:0000313" key="9">
    <source>
        <dbReference type="EMBL" id="KAL1856457.1"/>
    </source>
</evidence>
<proteinExistence type="inferred from homology"/>
<keyword evidence="5" id="KW-0560">Oxidoreductase</keyword>
<dbReference type="InterPro" id="IPR036396">
    <property type="entry name" value="Cyt_P450_sf"/>
</dbReference>
<dbReference type="PRINTS" id="PR00463">
    <property type="entry name" value="EP450I"/>
</dbReference>
<dbReference type="PANTHER" id="PTHR24305:SF77">
    <property type="entry name" value="CYTOCHROME P450 MONOOXYGENASE"/>
    <property type="match status" value="1"/>
</dbReference>
<evidence type="ECO:0000313" key="10">
    <source>
        <dbReference type="Proteomes" id="UP001583177"/>
    </source>
</evidence>
<organism evidence="9 10">
    <name type="scientific">Diaporthe australafricana</name>
    <dbReference type="NCBI Taxonomy" id="127596"/>
    <lineage>
        <taxon>Eukaryota</taxon>
        <taxon>Fungi</taxon>
        <taxon>Dikarya</taxon>
        <taxon>Ascomycota</taxon>
        <taxon>Pezizomycotina</taxon>
        <taxon>Sordariomycetes</taxon>
        <taxon>Sordariomycetidae</taxon>
        <taxon>Diaporthales</taxon>
        <taxon>Diaporthaceae</taxon>
        <taxon>Diaporthe</taxon>
    </lineage>
</organism>
<keyword evidence="6" id="KW-0408">Iron</keyword>
<evidence type="ECO:0000256" key="4">
    <source>
        <dbReference type="ARBA" id="ARBA00022723"/>
    </source>
</evidence>
<dbReference type="InterPro" id="IPR001128">
    <property type="entry name" value="Cyt_P450"/>
</dbReference>
<feature type="transmembrane region" description="Helical" evidence="8">
    <location>
        <begin position="12"/>
        <end position="34"/>
    </location>
</feature>
<evidence type="ECO:0000256" key="6">
    <source>
        <dbReference type="ARBA" id="ARBA00023004"/>
    </source>
</evidence>
<dbReference type="EMBL" id="JAWRVE010000121">
    <property type="protein sequence ID" value="KAL1856457.1"/>
    <property type="molecule type" value="Genomic_DNA"/>
</dbReference>
<evidence type="ECO:0000256" key="2">
    <source>
        <dbReference type="ARBA" id="ARBA00010617"/>
    </source>
</evidence>
<protein>
    <recommendedName>
        <fullName evidence="11">Pisatin demethylase</fullName>
    </recommendedName>
</protein>
<evidence type="ECO:0000256" key="1">
    <source>
        <dbReference type="ARBA" id="ARBA00001971"/>
    </source>
</evidence>
<evidence type="ECO:0000256" key="8">
    <source>
        <dbReference type="SAM" id="Phobius"/>
    </source>
</evidence>
<dbReference type="CDD" id="cd11060">
    <property type="entry name" value="CYP57A1-like"/>
    <property type="match status" value="1"/>
</dbReference>
<reference evidence="9 10" key="1">
    <citation type="journal article" date="2024" name="IMA Fungus">
        <title>IMA Genome - F19 : A genome assembly and annotation guide to empower mycologists, including annotated draft genome sequences of Ceratocystis pirilliformis, Diaporthe australafricana, Fusarium ophioides, Paecilomyces lecythidis, and Sporothrix stenoceras.</title>
        <authorList>
            <person name="Aylward J."/>
            <person name="Wilson A.M."/>
            <person name="Visagie C.M."/>
            <person name="Spraker J."/>
            <person name="Barnes I."/>
            <person name="Buitendag C."/>
            <person name="Ceriani C."/>
            <person name="Del Mar Angel L."/>
            <person name="du Plessis D."/>
            <person name="Fuchs T."/>
            <person name="Gasser K."/>
            <person name="Kramer D."/>
            <person name="Li W."/>
            <person name="Munsamy K."/>
            <person name="Piso A."/>
            <person name="Price J.L."/>
            <person name="Sonnekus B."/>
            <person name="Thomas C."/>
            <person name="van der Nest A."/>
            <person name="van Dijk A."/>
            <person name="van Heerden A."/>
            <person name="van Vuuren N."/>
            <person name="Yilmaz N."/>
            <person name="Duong T.A."/>
            <person name="van der Merwe N.A."/>
            <person name="Wingfield M.J."/>
            <person name="Wingfield B.D."/>
        </authorList>
    </citation>
    <scope>NUCLEOTIDE SEQUENCE [LARGE SCALE GENOMIC DNA]</scope>
    <source>
        <strain evidence="9 10">CMW 18300</strain>
    </source>
</reference>
<keyword evidence="8" id="KW-0472">Membrane</keyword>
<dbReference type="Proteomes" id="UP001583177">
    <property type="component" value="Unassembled WGS sequence"/>
</dbReference>
<accession>A0ABR3W9D9</accession>
<evidence type="ECO:0000256" key="3">
    <source>
        <dbReference type="ARBA" id="ARBA00022617"/>
    </source>
</evidence>
<comment type="caution">
    <text evidence="9">The sequence shown here is derived from an EMBL/GenBank/DDBJ whole genome shotgun (WGS) entry which is preliminary data.</text>
</comment>
<keyword evidence="4" id="KW-0479">Metal-binding</keyword>
<name>A0ABR3W9D9_9PEZI</name>